<dbReference type="Proteomes" id="UP001597478">
    <property type="component" value="Unassembled WGS sequence"/>
</dbReference>
<evidence type="ECO:0000256" key="1">
    <source>
        <dbReference type="ARBA" id="ARBA00022491"/>
    </source>
</evidence>
<gene>
    <name evidence="7" type="ORF">ACFS2C_09010</name>
</gene>
<reference evidence="8" key="1">
    <citation type="journal article" date="2019" name="Int. J. Syst. Evol. Microbiol.">
        <title>The Global Catalogue of Microorganisms (GCM) 10K type strain sequencing project: providing services to taxonomists for standard genome sequencing and annotation.</title>
        <authorList>
            <consortium name="The Broad Institute Genomics Platform"/>
            <consortium name="The Broad Institute Genome Sequencing Center for Infectious Disease"/>
            <person name="Wu L."/>
            <person name="Ma J."/>
        </authorList>
    </citation>
    <scope>NUCLEOTIDE SEQUENCE [LARGE SCALE GENOMIC DNA]</scope>
    <source>
        <strain evidence="8">IBRC-M 10906</strain>
    </source>
</reference>
<dbReference type="EMBL" id="JBHUOF010000008">
    <property type="protein sequence ID" value="MFD2799531.1"/>
    <property type="molecule type" value="Genomic_DNA"/>
</dbReference>
<dbReference type="InterPro" id="IPR009057">
    <property type="entry name" value="Homeodomain-like_sf"/>
</dbReference>
<dbReference type="Pfam" id="PF00440">
    <property type="entry name" value="TetR_N"/>
    <property type="match status" value="1"/>
</dbReference>
<evidence type="ECO:0000256" key="5">
    <source>
        <dbReference type="PROSITE-ProRule" id="PRU00335"/>
    </source>
</evidence>
<evidence type="ECO:0000313" key="8">
    <source>
        <dbReference type="Proteomes" id="UP001597478"/>
    </source>
</evidence>
<dbReference type="SUPFAM" id="SSF46689">
    <property type="entry name" value="Homeodomain-like"/>
    <property type="match status" value="1"/>
</dbReference>
<keyword evidence="4" id="KW-0804">Transcription</keyword>
<feature type="domain" description="HTH tetR-type" evidence="6">
    <location>
        <begin position="1"/>
        <end position="61"/>
    </location>
</feature>
<evidence type="ECO:0000313" key="7">
    <source>
        <dbReference type="EMBL" id="MFD2799531.1"/>
    </source>
</evidence>
<organism evidence="7 8">
    <name type="scientific">Prauserella oleivorans</name>
    <dbReference type="NCBI Taxonomy" id="1478153"/>
    <lineage>
        <taxon>Bacteria</taxon>
        <taxon>Bacillati</taxon>
        <taxon>Actinomycetota</taxon>
        <taxon>Actinomycetes</taxon>
        <taxon>Pseudonocardiales</taxon>
        <taxon>Pseudonocardiaceae</taxon>
        <taxon>Prauserella</taxon>
    </lineage>
</organism>
<accession>A0ABW5W7J0</accession>
<sequence length="191" mass="20293">MSQREDLLAGARQCLVEKGYYRTTARDIAAASGAHLASIGYHFGSKDALMNLAALQAQDEWGDVVAAAVRASAHASPSDRLRVCLEQLITSLPRHRQLIVASVQAYAQAEFADDIRQALLDAGGQAKVEFAAVLLDREADEIDDKTADTVGTMAYSMVIGLAVQSLLAPATLPTGEQAVAALRALVAERDD</sequence>
<feature type="DNA-binding region" description="H-T-H motif" evidence="5">
    <location>
        <begin position="24"/>
        <end position="43"/>
    </location>
</feature>
<dbReference type="InterPro" id="IPR039538">
    <property type="entry name" value="BetI_C"/>
</dbReference>
<keyword evidence="1" id="KW-0678">Repressor</keyword>
<evidence type="ECO:0000256" key="3">
    <source>
        <dbReference type="ARBA" id="ARBA00023125"/>
    </source>
</evidence>
<comment type="caution">
    <text evidence="7">The sequence shown here is derived from an EMBL/GenBank/DDBJ whole genome shotgun (WGS) entry which is preliminary data.</text>
</comment>
<evidence type="ECO:0000256" key="4">
    <source>
        <dbReference type="ARBA" id="ARBA00023163"/>
    </source>
</evidence>
<dbReference type="Gene3D" id="1.10.357.10">
    <property type="entry name" value="Tetracycline Repressor, domain 2"/>
    <property type="match status" value="1"/>
</dbReference>
<dbReference type="PANTHER" id="PTHR30055:SF219">
    <property type="entry name" value="TRANSCRIPTIONAL REGULATORY PROTEIN"/>
    <property type="match status" value="1"/>
</dbReference>
<evidence type="ECO:0000256" key="2">
    <source>
        <dbReference type="ARBA" id="ARBA00023015"/>
    </source>
</evidence>
<dbReference type="InterPro" id="IPR036271">
    <property type="entry name" value="Tet_transcr_reg_TetR-rel_C_sf"/>
</dbReference>
<name>A0ABW5W7J0_9PSEU</name>
<evidence type="ECO:0000259" key="6">
    <source>
        <dbReference type="PROSITE" id="PS50977"/>
    </source>
</evidence>
<dbReference type="RefSeq" id="WP_377389087.1">
    <property type="nucleotide sequence ID" value="NZ_JBHSAN010000015.1"/>
</dbReference>
<dbReference type="InterPro" id="IPR001647">
    <property type="entry name" value="HTH_TetR"/>
</dbReference>
<keyword evidence="2" id="KW-0805">Transcription regulation</keyword>
<dbReference type="PROSITE" id="PS50977">
    <property type="entry name" value="HTH_TETR_2"/>
    <property type="match status" value="1"/>
</dbReference>
<dbReference type="PANTHER" id="PTHR30055">
    <property type="entry name" value="HTH-TYPE TRANSCRIPTIONAL REGULATOR RUTR"/>
    <property type="match status" value="1"/>
</dbReference>
<keyword evidence="3 5" id="KW-0238">DNA-binding</keyword>
<dbReference type="PRINTS" id="PR00455">
    <property type="entry name" value="HTHTETR"/>
</dbReference>
<proteinExistence type="predicted"/>
<protein>
    <submittedName>
        <fullName evidence="7">TetR/AcrR family transcriptional regulator</fullName>
    </submittedName>
</protein>
<dbReference type="SUPFAM" id="SSF48498">
    <property type="entry name" value="Tetracyclin repressor-like, C-terminal domain"/>
    <property type="match status" value="1"/>
</dbReference>
<dbReference type="InterPro" id="IPR050109">
    <property type="entry name" value="HTH-type_TetR-like_transc_reg"/>
</dbReference>
<dbReference type="Pfam" id="PF13977">
    <property type="entry name" value="TetR_C_6"/>
    <property type="match status" value="1"/>
</dbReference>
<keyword evidence="8" id="KW-1185">Reference proteome</keyword>